<evidence type="ECO:0000256" key="4">
    <source>
        <dbReference type="SAM" id="SignalP"/>
    </source>
</evidence>
<dbReference type="RefSeq" id="WP_314200813.1">
    <property type="nucleotide sequence ID" value="NZ_JAVTLL010000008.1"/>
</dbReference>
<comment type="similarity">
    <text evidence="2">Belongs to the bacterial solute-binding protein 2 family.</text>
</comment>
<dbReference type="Gene3D" id="3.40.50.2300">
    <property type="match status" value="2"/>
</dbReference>
<dbReference type="PANTHER" id="PTHR46847:SF1">
    <property type="entry name" value="D-ALLOSE-BINDING PERIPLASMIC PROTEIN-RELATED"/>
    <property type="match status" value="1"/>
</dbReference>
<dbReference type="SUPFAM" id="SSF53822">
    <property type="entry name" value="Periplasmic binding protein-like I"/>
    <property type="match status" value="1"/>
</dbReference>
<sequence>MPRSARSRRALVASVLGSCGSLVLSGCGFLAEDTTPAVEGTITLGFVNGGSTRFHACLEAAVEDTALNNGARIHTAESRQDAATELANIEDMISRHVDALIVQTVDVDALQDDIAKARAAGVPVFLTSVVPDDTAGVLGAVVVDLKQVGALDAGWIEKDAAGAKVDVGIVAGAPGAASDLLVSGFKGALPANATVVANQPGMFSPAKARKVATDMIEAHPDLDYAFVANEEMAFAVREAFDAVGGKAVRIVTVNGTDEGLAALKDGRFAATVANSAADTGELAVTNALALLRGEDDVKKVATTPTRLVTRGTADTAPLYCDPDVG</sequence>
<feature type="signal peptide" evidence="4">
    <location>
        <begin position="1"/>
        <end position="25"/>
    </location>
</feature>
<evidence type="ECO:0000256" key="1">
    <source>
        <dbReference type="ARBA" id="ARBA00004196"/>
    </source>
</evidence>
<dbReference type="EMBL" id="JAVTLL010000008">
    <property type="protein sequence ID" value="MDT7841703.1"/>
    <property type="molecule type" value="Genomic_DNA"/>
</dbReference>
<keyword evidence="3 4" id="KW-0732">Signal</keyword>
<dbReference type="PROSITE" id="PS51257">
    <property type="entry name" value="PROKAR_LIPOPROTEIN"/>
    <property type="match status" value="1"/>
</dbReference>
<dbReference type="Pfam" id="PF13407">
    <property type="entry name" value="Peripla_BP_4"/>
    <property type="match status" value="1"/>
</dbReference>
<protein>
    <submittedName>
        <fullName evidence="6">Sugar ABC transporter substrate-binding protein</fullName>
    </submittedName>
</protein>
<evidence type="ECO:0000256" key="3">
    <source>
        <dbReference type="ARBA" id="ARBA00022729"/>
    </source>
</evidence>
<comment type="subcellular location">
    <subcellularLocation>
        <location evidence="1">Cell envelope</location>
    </subcellularLocation>
</comment>
<gene>
    <name evidence="6" type="ORF">RQC66_13270</name>
</gene>
<proteinExistence type="inferred from homology"/>
<dbReference type="InterPro" id="IPR028082">
    <property type="entry name" value="Peripla_BP_I"/>
</dbReference>
<dbReference type="CDD" id="cd01536">
    <property type="entry name" value="PBP1_ABC_sugar_binding-like"/>
    <property type="match status" value="1"/>
</dbReference>
<evidence type="ECO:0000256" key="2">
    <source>
        <dbReference type="ARBA" id="ARBA00007639"/>
    </source>
</evidence>
<dbReference type="InterPro" id="IPR025997">
    <property type="entry name" value="SBP_2_dom"/>
</dbReference>
<accession>A0ABU3LRL1</accession>
<dbReference type="Proteomes" id="UP001257948">
    <property type="component" value="Unassembled WGS sequence"/>
</dbReference>
<dbReference type="PANTHER" id="PTHR46847">
    <property type="entry name" value="D-ALLOSE-BINDING PERIPLASMIC PROTEIN-RELATED"/>
    <property type="match status" value="1"/>
</dbReference>
<feature type="chain" id="PRO_5046432836" evidence="4">
    <location>
        <begin position="26"/>
        <end position="325"/>
    </location>
</feature>
<evidence type="ECO:0000313" key="7">
    <source>
        <dbReference type="Proteomes" id="UP001257948"/>
    </source>
</evidence>
<name>A0ABU3LRL1_9ACTN</name>
<reference evidence="7" key="1">
    <citation type="submission" date="2023-07" db="EMBL/GenBank/DDBJ databases">
        <title>Draft genome sequence of the endophytic actinobacterium Streptomyces justiciae WPN32, a potential antibiotic producer.</title>
        <authorList>
            <person name="Yasawong M."/>
            <person name="Pana W."/>
            <person name="Ganta P."/>
            <person name="Santapan N."/>
            <person name="Songngamsuk T."/>
            <person name="Phatcharaharikarn M."/>
            <person name="Kerdtoob S."/>
            <person name="Nantapong N."/>
        </authorList>
    </citation>
    <scope>NUCLEOTIDE SEQUENCE [LARGE SCALE GENOMIC DNA]</scope>
    <source>
        <strain evidence="7">WPN32</strain>
    </source>
</reference>
<evidence type="ECO:0000259" key="5">
    <source>
        <dbReference type="Pfam" id="PF13407"/>
    </source>
</evidence>
<comment type="caution">
    <text evidence="6">The sequence shown here is derived from an EMBL/GenBank/DDBJ whole genome shotgun (WGS) entry which is preliminary data.</text>
</comment>
<organism evidence="6 7">
    <name type="scientific">Streptomyces justiciae</name>
    <dbReference type="NCBI Taxonomy" id="2780140"/>
    <lineage>
        <taxon>Bacteria</taxon>
        <taxon>Bacillati</taxon>
        <taxon>Actinomycetota</taxon>
        <taxon>Actinomycetes</taxon>
        <taxon>Kitasatosporales</taxon>
        <taxon>Streptomycetaceae</taxon>
        <taxon>Streptomyces</taxon>
    </lineage>
</organism>
<keyword evidence="7" id="KW-1185">Reference proteome</keyword>
<feature type="domain" description="Periplasmic binding protein" evidence="5">
    <location>
        <begin position="53"/>
        <end position="294"/>
    </location>
</feature>
<evidence type="ECO:0000313" key="6">
    <source>
        <dbReference type="EMBL" id="MDT7841703.1"/>
    </source>
</evidence>